<evidence type="ECO:0000313" key="1">
    <source>
        <dbReference type="EMBL" id="KAG8654270.1"/>
    </source>
</evidence>
<organism evidence="1 2">
    <name type="scientific">Manihot esculenta</name>
    <name type="common">Cassava</name>
    <name type="synonym">Jatropha manihot</name>
    <dbReference type="NCBI Taxonomy" id="3983"/>
    <lineage>
        <taxon>Eukaryota</taxon>
        <taxon>Viridiplantae</taxon>
        <taxon>Streptophyta</taxon>
        <taxon>Embryophyta</taxon>
        <taxon>Tracheophyta</taxon>
        <taxon>Spermatophyta</taxon>
        <taxon>Magnoliopsida</taxon>
        <taxon>eudicotyledons</taxon>
        <taxon>Gunneridae</taxon>
        <taxon>Pentapetalae</taxon>
        <taxon>rosids</taxon>
        <taxon>fabids</taxon>
        <taxon>Malpighiales</taxon>
        <taxon>Euphorbiaceae</taxon>
        <taxon>Crotonoideae</taxon>
        <taxon>Manihoteae</taxon>
        <taxon>Manihot</taxon>
    </lineage>
</organism>
<keyword evidence="2" id="KW-1185">Reference proteome</keyword>
<gene>
    <name evidence="1" type="ORF">MANES_05G116902v8</name>
</gene>
<dbReference type="Proteomes" id="UP000091857">
    <property type="component" value="Chromosome 5"/>
</dbReference>
<reference evidence="2" key="1">
    <citation type="journal article" date="2016" name="Nat. Biotechnol.">
        <title>Sequencing wild and cultivated cassava and related species reveals extensive interspecific hybridization and genetic diversity.</title>
        <authorList>
            <person name="Bredeson J.V."/>
            <person name="Lyons J.B."/>
            <person name="Prochnik S.E."/>
            <person name="Wu G.A."/>
            <person name="Ha C.M."/>
            <person name="Edsinger-Gonzales E."/>
            <person name="Grimwood J."/>
            <person name="Schmutz J."/>
            <person name="Rabbi I.Y."/>
            <person name="Egesi C."/>
            <person name="Nauluvula P."/>
            <person name="Lebot V."/>
            <person name="Ndunguru J."/>
            <person name="Mkamilo G."/>
            <person name="Bart R.S."/>
            <person name="Setter T.L."/>
            <person name="Gleadow R.M."/>
            <person name="Kulakow P."/>
            <person name="Ferguson M.E."/>
            <person name="Rounsley S."/>
            <person name="Rokhsar D.S."/>
        </authorList>
    </citation>
    <scope>NUCLEOTIDE SEQUENCE [LARGE SCALE GENOMIC DNA]</scope>
    <source>
        <strain evidence="2">cv. AM560-2</strain>
    </source>
</reference>
<proteinExistence type="predicted"/>
<comment type="caution">
    <text evidence="1">The sequence shown here is derived from an EMBL/GenBank/DDBJ whole genome shotgun (WGS) entry which is preliminary data.</text>
</comment>
<dbReference type="EMBL" id="CM004391">
    <property type="protein sequence ID" value="KAG8654270.1"/>
    <property type="molecule type" value="Genomic_DNA"/>
</dbReference>
<name>A0ACB7HPR2_MANES</name>
<evidence type="ECO:0000313" key="2">
    <source>
        <dbReference type="Proteomes" id="UP000091857"/>
    </source>
</evidence>
<protein>
    <submittedName>
        <fullName evidence="1">Uncharacterized protein</fullName>
    </submittedName>
</protein>
<accession>A0ACB7HPR2</accession>
<sequence length="110" mass="12205">MQPILYLEGRYDVLCSWMTASENKEIISSLFSSFIQPRLELVISSADIVSRCSSTSPVTSKDAISLCFWFDGVTIYCAIADATIERVGGSLSWARFLGSFLSFFYGFDLG</sequence>